<accession>A0A0F4GVE3</accession>
<dbReference type="AlphaFoldDB" id="A0A0F4GVE3"/>
<dbReference type="Proteomes" id="UP000033647">
    <property type="component" value="Unassembled WGS sequence"/>
</dbReference>
<dbReference type="OrthoDB" id="10657601at2759"/>
<evidence type="ECO:0000313" key="2">
    <source>
        <dbReference type="EMBL" id="KJY01003.1"/>
    </source>
</evidence>
<gene>
    <name evidence="2" type="ORF">TI39_contig306g00011</name>
</gene>
<evidence type="ECO:0000313" key="3">
    <source>
        <dbReference type="Proteomes" id="UP000033647"/>
    </source>
</evidence>
<protein>
    <submittedName>
        <fullName evidence="2">Uncharacterized protein</fullName>
    </submittedName>
</protein>
<name>A0A0F4GVE3_9PEZI</name>
<organism evidence="2 3">
    <name type="scientific">Zymoseptoria brevis</name>
    <dbReference type="NCBI Taxonomy" id="1047168"/>
    <lineage>
        <taxon>Eukaryota</taxon>
        <taxon>Fungi</taxon>
        <taxon>Dikarya</taxon>
        <taxon>Ascomycota</taxon>
        <taxon>Pezizomycotina</taxon>
        <taxon>Dothideomycetes</taxon>
        <taxon>Dothideomycetidae</taxon>
        <taxon>Mycosphaerellales</taxon>
        <taxon>Mycosphaerellaceae</taxon>
        <taxon>Zymoseptoria</taxon>
    </lineage>
</organism>
<evidence type="ECO:0000256" key="1">
    <source>
        <dbReference type="SAM" id="MobiDB-lite"/>
    </source>
</evidence>
<sequence length="171" mass="18643">MSKSPSSTTQSKARRPLSHTCQRAFAALIHAKNNFGIIPEYLRLAATLDAIRLATRSEIVHRRNEPLAAPDEPFAAASEDPSLTAPIKDETEQEATGEGKEVNSANLSESTKHINELMAGEEQSVTDSFQRAIEARLKEVDVLMDILQIRADGLDDTKEDAGAAAKDTKEE</sequence>
<keyword evidence="3" id="KW-1185">Reference proteome</keyword>
<feature type="region of interest" description="Disordered" evidence="1">
    <location>
        <begin position="64"/>
        <end position="107"/>
    </location>
</feature>
<dbReference type="EMBL" id="LAFY01000298">
    <property type="protein sequence ID" value="KJY01003.1"/>
    <property type="molecule type" value="Genomic_DNA"/>
</dbReference>
<proteinExistence type="predicted"/>
<comment type="caution">
    <text evidence="2">The sequence shown here is derived from an EMBL/GenBank/DDBJ whole genome shotgun (WGS) entry which is preliminary data.</text>
</comment>
<reference evidence="2 3" key="1">
    <citation type="submission" date="2015-03" db="EMBL/GenBank/DDBJ databases">
        <title>RNA-seq based gene annotation and comparative genomics of four Zymoseptoria species reveal species-specific pathogenicity related genes and transposable element activity.</title>
        <authorList>
            <person name="Grandaubert J."/>
            <person name="Bhattacharyya A."/>
            <person name="Stukenbrock E.H."/>
        </authorList>
    </citation>
    <scope>NUCLEOTIDE SEQUENCE [LARGE SCALE GENOMIC DNA]</scope>
    <source>
        <strain evidence="2 3">Zb18110</strain>
    </source>
</reference>